<dbReference type="EMBL" id="JAAVJL010000001">
    <property type="protein sequence ID" value="NMF58413.1"/>
    <property type="molecule type" value="Genomic_DNA"/>
</dbReference>
<reference evidence="1 2" key="1">
    <citation type="submission" date="2020-03" db="EMBL/GenBank/DDBJ databases">
        <title>Draft Genome Sequence of 2-Methylisoborneol Producing Pseudanabaena yagii Strain GIHE-NHR1 Isolated from North Han River in South Korea.</title>
        <authorList>
            <person name="Jeong J."/>
        </authorList>
    </citation>
    <scope>NUCLEOTIDE SEQUENCE [LARGE SCALE GENOMIC DNA]</scope>
    <source>
        <strain evidence="1 2">GIHE-NHR1</strain>
    </source>
</reference>
<proteinExistence type="predicted"/>
<dbReference type="RefSeq" id="WP_169363326.1">
    <property type="nucleotide sequence ID" value="NZ_JAAVJL010000001.1"/>
</dbReference>
<sequence length="217" mass="24518">MADTEEKAIAKFAEVIGEIRLDQLPEERAGNGKSDRHTQAVIPIEIEIGDRTGSNGEYADQFEIGDRVVDNSPPHPHAKPKGFGQVMKIEGSFIYVRWDNNPAWHKYGKLFINQDKWLAKVDIDVDVSGIFDGMADIPETALNPRKHGTIETYQVQGRNGKFYKYQRYVYLDAKGIYRHHHIPQKQTEKITAMWTGGKSAKEICVAIGKKYLGKDSA</sequence>
<dbReference type="Proteomes" id="UP000738376">
    <property type="component" value="Unassembled WGS sequence"/>
</dbReference>
<organism evidence="1 2">
    <name type="scientific">Pseudanabaena yagii GIHE-NHR1</name>
    <dbReference type="NCBI Taxonomy" id="2722753"/>
    <lineage>
        <taxon>Bacteria</taxon>
        <taxon>Bacillati</taxon>
        <taxon>Cyanobacteriota</taxon>
        <taxon>Cyanophyceae</taxon>
        <taxon>Pseudanabaenales</taxon>
        <taxon>Pseudanabaenaceae</taxon>
        <taxon>Pseudanabaena</taxon>
        <taxon>Pseudanabaena yagii</taxon>
    </lineage>
</organism>
<evidence type="ECO:0000313" key="2">
    <source>
        <dbReference type="Proteomes" id="UP000738376"/>
    </source>
</evidence>
<gene>
    <name evidence="1" type="ORF">HC246_10365</name>
</gene>
<comment type="caution">
    <text evidence="1">The sequence shown here is derived from an EMBL/GenBank/DDBJ whole genome shotgun (WGS) entry which is preliminary data.</text>
</comment>
<keyword evidence="2" id="KW-1185">Reference proteome</keyword>
<accession>A0ABX1LQL6</accession>
<protein>
    <submittedName>
        <fullName evidence="1">Uncharacterized protein</fullName>
    </submittedName>
</protein>
<name>A0ABX1LQL6_9CYAN</name>
<evidence type="ECO:0000313" key="1">
    <source>
        <dbReference type="EMBL" id="NMF58413.1"/>
    </source>
</evidence>